<comment type="subcellular location">
    <subcellularLocation>
        <location evidence="1 6">Cytoplasm</location>
    </subcellularLocation>
</comment>
<name>A0A1H6DGU5_9GAMM</name>
<feature type="domain" description="PhoU" evidence="7">
    <location>
        <begin position="132"/>
        <end position="215"/>
    </location>
</feature>
<gene>
    <name evidence="8" type="ORF">SAMN05444390_10633</name>
</gene>
<protein>
    <recommendedName>
        <fullName evidence="6">Phosphate-specific transport system accessory protein PhoU</fullName>
    </recommendedName>
</protein>
<keyword evidence="3 6" id="KW-0813">Transport</keyword>
<comment type="similarity">
    <text evidence="2 6">Belongs to the PhoU family.</text>
</comment>
<dbReference type="PIRSF" id="PIRSF003107">
    <property type="entry name" value="PhoU"/>
    <property type="match status" value="1"/>
</dbReference>
<dbReference type="InterPro" id="IPR038078">
    <property type="entry name" value="PhoU-like_sf"/>
</dbReference>
<dbReference type="FunFam" id="1.20.58.220:FF:000001">
    <property type="entry name" value="Phosphate-specific transport system accessory protein PhoU"/>
    <property type="match status" value="1"/>
</dbReference>
<keyword evidence="9" id="KW-1185">Reference proteome</keyword>
<dbReference type="Gene3D" id="1.20.58.220">
    <property type="entry name" value="Phosphate transport system protein phou homolog 2, domain 2"/>
    <property type="match status" value="2"/>
</dbReference>
<dbReference type="RefSeq" id="WP_104005287.1">
    <property type="nucleotide sequence ID" value="NZ_FNVQ01000006.1"/>
</dbReference>
<comment type="function">
    <text evidence="6">Plays a role in the regulation of phosphate uptake.</text>
</comment>
<reference evidence="8 9" key="1">
    <citation type="submission" date="2016-10" db="EMBL/GenBank/DDBJ databases">
        <authorList>
            <person name="de Groot N.N."/>
        </authorList>
    </citation>
    <scope>NUCLEOTIDE SEQUENCE [LARGE SCALE GENOMIC DNA]</scope>
    <source>
        <strain evidence="8 9">DSM 22012</strain>
    </source>
</reference>
<dbReference type="Proteomes" id="UP000236745">
    <property type="component" value="Unassembled WGS sequence"/>
</dbReference>
<dbReference type="SUPFAM" id="SSF109755">
    <property type="entry name" value="PhoU-like"/>
    <property type="match status" value="1"/>
</dbReference>
<dbReference type="EMBL" id="FNVQ01000006">
    <property type="protein sequence ID" value="SEG83826.1"/>
    <property type="molecule type" value="Genomic_DNA"/>
</dbReference>
<feature type="domain" description="PhoU" evidence="7">
    <location>
        <begin position="29"/>
        <end position="114"/>
    </location>
</feature>
<organism evidence="8 9">
    <name type="scientific">Marinobacterium lutimaris</name>
    <dbReference type="NCBI Taxonomy" id="568106"/>
    <lineage>
        <taxon>Bacteria</taxon>
        <taxon>Pseudomonadati</taxon>
        <taxon>Pseudomonadota</taxon>
        <taxon>Gammaproteobacteria</taxon>
        <taxon>Oceanospirillales</taxon>
        <taxon>Oceanospirillaceae</taxon>
        <taxon>Marinobacterium</taxon>
    </lineage>
</organism>
<dbReference type="PANTHER" id="PTHR42930">
    <property type="entry name" value="PHOSPHATE-SPECIFIC TRANSPORT SYSTEM ACCESSORY PROTEIN PHOU"/>
    <property type="match status" value="1"/>
</dbReference>
<dbReference type="GO" id="GO:0030643">
    <property type="term" value="P:intracellular phosphate ion homeostasis"/>
    <property type="evidence" value="ECO:0007669"/>
    <property type="project" value="InterPro"/>
</dbReference>
<evidence type="ECO:0000256" key="6">
    <source>
        <dbReference type="PIRNR" id="PIRNR003107"/>
    </source>
</evidence>
<dbReference type="GO" id="GO:0045936">
    <property type="term" value="P:negative regulation of phosphate metabolic process"/>
    <property type="evidence" value="ECO:0007669"/>
    <property type="project" value="InterPro"/>
</dbReference>
<dbReference type="AlphaFoldDB" id="A0A1H6DGU5"/>
<dbReference type="GO" id="GO:0006817">
    <property type="term" value="P:phosphate ion transport"/>
    <property type="evidence" value="ECO:0007669"/>
    <property type="project" value="UniProtKB-KW"/>
</dbReference>
<evidence type="ECO:0000256" key="1">
    <source>
        <dbReference type="ARBA" id="ARBA00004496"/>
    </source>
</evidence>
<sequence>MQHEEDSYSNHISHQFNEELETIRTQMLTMGGIVERQVYDSIEALLTSDEEMAEQARLIDRQTNEMELLIDEQCTKTIALRQPAASDLRLIISISRAVADLERIGDEATRIAQQAIEMAGDSSSSKHGFQEVRHIGNVVRDMVQDVLTAFARNDLELAYRVAKQDRTVDQEYRTAMRTLVTFMMEDVRSISSIMNVIWVLRSLERIGDHARNLAEHLIYQVSGTDVRHQSLKVMKKTVREGTQAQDDDSDDDDDN</sequence>
<dbReference type="InterPro" id="IPR026022">
    <property type="entry name" value="PhoU_dom"/>
</dbReference>
<dbReference type="InterPro" id="IPR028366">
    <property type="entry name" value="PhoU"/>
</dbReference>
<evidence type="ECO:0000256" key="2">
    <source>
        <dbReference type="ARBA" id="ARBA00008107"/>
    </source>
</evidence>
<dbReference type="Pfam" id="PF01895">
    <property type="entry name" value="PhoU"/>
    <property type="match status" value="2"/>
</dbReference>
<dbReference type="PANTHER" id="PTHR42930:SF3">
    <property type="entry name" value="PHOSPHATE-SPECIFIC TRANSPORT SYSTEM ACCESSORY PROTEIN PHOU"/>
    <property type="match status" value="1"/>
</dbReference>
<dbReference type="GO" id="GO:0005737">
    <property type="term" value="C:cytoplasm"/>
    <property type="evidence" value="ECO:0007669"/>
    <property type="project" value="UniProtKB-SubCell"/>
</dbReference>
<evidence type="ECO:0000313" key="8">
    <source>
        <dbReference type="EMBL" id="SEG83826.1"/>
    </source>
</evidence>
<evidence type="ECO:0000256" key="3">
    <source>
        <dbReference type="ARBA" id="ARBA00022448"/>
    </source>
</evidence>
<dbReference type="OrthoDB" id="9814256at2"/>
<evidence type="ECO:0000313" key="9">
    <source>
        <dbReference type="Proteomes" id="UP000236745"/>
    </source>
</evidence>
<proteinExistence type="inferred from homology"/>
<evidence type="ECO:0000256" key="4">
    <source>
        <dbReference type="ARBA" id="ARBA00022490"/>
    </source>
</evidence>
<dbReference type="FunFam" id="1.20.58.220:FF:000002">
    <property type="entry name" value="Phosphate-specific transport system accessory protein PhoU"/>
    <property type="match status" value="1"/>
</dbReference>
<keyword evidence="4 6" id="KW-0963">Cytoplasm</keyword>
<evidence type="ECO:0000256" key="5">
    <source>
        <dbReference type="ARBA" id="ARBA00022592"/>
    </source>
</evidence>
<evidence type="ECO:0000259" key="7">
    <source>
        <dbReference type="Pfam" id="PF01895"/>
    </source>
</evidence>
<dbReference type="NCBIfam" id="TIGR02135">
    <property type="entry name" value="phoU_full"/>
    <property type="match status" value="1"/>
</dbReference>
<keyword evidence="5 6" id="KW-0592">Phosphate transport</keyword>
<comment type="subunit">
    <text evidence="6">Homodimer.</text>
</comment>
<accession>A0A1H6DGU5</accession>